<sequence>MKAQLSVFERKLPQSIPSGVETHESRTSIALALSDGDFVGVAEISPQMQSINGDAALAEVLEHLERIAIPRFLSVRARNAHHPFWAQIPALFGNDAVSRASAALIEGALYDGEVRQQNNVESSVSSGIATGSLIGVPYIPAVTSSVSLVRLKVSPFVDSGAFEAIQGLTCPVVLDYNASCPTIDQVLEHVALASVHAPVSFVEQIGKVGDYTAHYELQDSGVRLSLDESIRSMQDIRNVVRYTAASVVCVKPARVGGRSIARTMIEQALEHGLQPYIGGFFETALGRFANAELVDQFHLGPSDILLDGRVVTPLDFEKVRNAVLANEWSVVGVYGGS</sequence>
<evidence type="ECO:0000256" key="1">
    <source>
        <dbReference type="ARBA" id="ARBA00022723"/>
    </source>
</evidence>
<accession>A0A6J6VNU2</accession>
<dbReference type="GO" id="GO:0046872">
    <property type="term" value="F:metal ion binding"/>
    <property type="evidence" value="ECO:0007669"/>
    <property type="project" value="UniProtKB-KW"/>
</dbReference>
<gene>
    <name evidence="3" type="ORF">UFOPK2958_00029</name>
</gene>
<dbReference type="AlphaFoldDB" id="A0A6J6VNU2"/>
<dbReference type="InterPro" id="IPR036849">
    <property type="entry name" value="Enolase-like_C_sf"/>
</dbReference>
<protein>
    <submittedName>
        <fullName evidence="3">Unannotated protein</fullName>
    </submittedName>
</protein>
<feature type="domain" description="Enolase C-terminal" evidence="2">
    <location>
        <begin position="172"/>
        <end position="293"/>
    </location>
</feature>
<reference evidence="3" key="1">
    <citation type="submission" date="2020-05" db="EMBL/GenBank/DDBJ databases">
        <authorList>
            <person name="Chiriac C."/>
            <person name="Salcher M."/>
            <person name="Ghai R."/>
            <person name="Kavagutti S V."/>
        </authorList>
    </citation>
    <scope>NUCLEOTIDE SEQUENCE</scope>
</reference>
<dbReference type="EMBL" id="CAFAAB010000002">
    <property type="protein sequence ID" value="CAB4773099.1"/>
    <property type="molecule type" value="Genomic_DNA"/>
</dbReference>
<dbReference type="InterPro" id="IPR029017">
    <property type="entry name" value="Enolase-like_N"/>
</dbReference>
<keyword evidence="1" id="KW-0479">Metal-binding</keyword>
<evidence type="ECO:0000259" key="2">
    <source>
        <dbReference type="Pfam" id="PF13378"/>
    </source>
</evidence>
<dbReference type="PANTHER" id="PTHR48073">
    <property type="entry name" value="O-SUCCINYLBENZOATE SYNTHASE-RELATED"/>
    <property type="match status" value="1"/>
</dbReference>
<dbReference type="Gene3D" id="3.30.390.10">
    <property type="entry name" value="Enolase-like, N-terminal domain"/>
    <property type="match status" value="1"/>
</dbReference>
<dbReference type="Pfam" id="PF13378">
    <property type="entry name" value="MR_MLE_C"/>
    <property type="match status" value="1"/>
</dbReference>
<organism evidence="3">
    <name type="scientific">freshwater metagenome</name>
    <dbReference type="NCBI Taxonomy" id="449393"/>
    <lineage>
        <taxon>unclassified sequences</taxon>
        <taxon>metagenomes</taxon>
        <taxon>ecological metagenomes</taxon>
    </lineage>
</organism>
<dbReference type="GO" id="GO:0003824">
    <property type="term" value="F:catalytic activity"/>
    <property type="evidence" value="ECO:0007669"/>
    <property type="project" value="UniProtKB-ARBA"/>
</dbReference>
<proteinExistence type="predicted"/>
<dbReference type="InterPro" id="IPR029065">
    <property type="entry name" value="Enolase_C-like"/>
</dbReference>
<name>A0A6J6VNU2_9ZZZZ</name>
<dbReference type="SUPFAM" id="SSF51604">
    <property type="entry name" value="Enolase C-terminal domain-like"/>
    <property type="match status" value="1"/>
</dbReference>
<dbReference type="PANTHER" id="PTHR48073:SF5">
    <property type="entry name" value="O-SUCCINYLBENZOATE SYNTHASE"/>
    <property type="match status" value="1"/>
</dbReference>
<evidence type="ECO:0000313" key="3">
    <source>
        <dbReference type="EMBL" id="CAB4773099.1"/>
    </source>
</evidence>
<dbReference type="Gene3D" id="3.20.20.120">
    <property type="entry name" value="Enolase-like C-terminal domain"/>
    <property type="match status" value="1"/>
</dbReference>